<dbReference type="Proteomes" id="UP001652461">
    <property type="component" value="Unassembled WGS sequence"/>
</dbReference>
<name>A0ABT2RY71_9FIRM</name>
<proteinExistence type="predicted"/>
<accession>A0ABT2RY71</accession>
<dbReference type="RefSeq" id="WP_158363729.1">
    <property type="nucleotide sequence ID" value="NZ_JAOQKC010000012.1"/>
</dbReference>
<dbReference type="EMBL" id="JAOQKC010000012">
    <property type="protein sequence ID" value="MCU6697276.1"/>
    <property type="molecule type" value="Genomic_DNA"/>
</dbReference>
<organism evidence="1 2">
    <name type="scientific">Laedolimicola ammoniilytica</name>
    <dbReference type="NCBI Taxonomy" id="2981771"/>
    <lineage>
        <taxon>Bacteria</taxon>
        <taxon>Bacillati</taxon>
        <taxon>Bacillota</taxon>
        <taxon>Clostridia</taxon>
        <taxon>Lachnospirales</taxon>
        <taxon>Lachnospiraceae</taxon>
        <taxon>Laedolimicola</taxon>
    </lineage>
</organism>
<evidence type="ECO:0000313" key="2">
    <source>
        <dbReference type="Proteomes" id="UP001652461"/>
    </source>
</evidence>
<comment type="caution">
    <text evidence="1">The sequence shown here is derived from an EMBL/GenBank/DDBJ whole genome shotgun (WGS) entry which is preliminary data.</text>
</comment>
<reference evidence="1 2" key="1">
    <citation type="journal article" date="2021" name="ISME Commun">
        <title>Automated analysis of genomic sequences facilitates high-throughput and comprehensive description of bacteria.</title>
        <authorList>
            <person name="Hitch T.C.A."/>
        </authorList>
    </citation>
    <scope>NUCLEOTIDE SEQUENCE [LARGE SCALE GENOMIC DNA]</scope>
    <source>
        <strain evidence="1 2">Sanger_04</strain>
    </source>
</reference>
<evidence type="ECO:0000313" key="1">
    <source>
        <dbReference type="EMBL" id="MCU6697276.1"/>
    </source>
</evidence>
<keyword evidence="2" id="KW-1185">Reference proteome</keyword>
<protein>
    <submittedName>
        <fullName evidence="1">Uncharacterized protein</fullName>
    </submittedName>
</protein>
<gene>
    <name evidence="1" type="ORF">OCV63_10245</name>
</gene>
<sequence>MELQELKEKLEQTGFPVAYYSFPENEAPPLPFICYLVTGSDNFAADGVVYDKALQIQIELYTRGKDLQAEESVEVALSEFVWNKTESYIDSEKCYQIAYEIEV</sequence>